<proteinExistence type="predicted"/>
<name>A0A6A3Z7Z3_9STRA</name>
<dbReference type="EMBL" id="QXGD01000629">
    <property type="protein sequence ID" value="KAE9231114.1"/>
    <property type="molecule type" value="Genomic_DNA"/>
</dbReference>
<evidence type="ECO:0000313" key="2">
    <source>
        <dbReference type="EMBL" id="KAE8990802.1"/>
    </source>
</evidence>
<accession>A0A6A3Z7Z3</accession>
<evidence type="ECO:0000313" key="5">
    <source>
        <dbReference type="Proteomes" id="UP000433483"/>
    </source>
</evidence>
<protein>
    <submittedName>
        <fullName evidence="4">Uncharacterized protein</fullName>
    </submittedName>
</protein>
<dbReference type="Proteomes" id="UP000460718">
    <property type="component" value="Unassembled WGS sequence"/>
</dbReference>
<reference evidence="5 6" key="1">
    <citation type="submission" date="2018-08" db="EMBL/GenBank/DDBJ databases">
        <title>Genomic investigation of the strawberry pathogen Phytophthora fragariae indicates pathogenicity is determined by transcriptional variation in three key races.</title>
        <authorList>
            <person name="Adams T.M."/>
            <person name="Armitage A.D."/>
            <person name="Sobczyk M.K."/>
            <person name="Bates H.J."/>
            <person name="Dunwell J.M."/>
            <person name="Nellist C.F."/>
            <person name="Harrison R.J."/>
        </authorList>
    </citation>
    <scope>NUCLEOTIDE SEQUENCE [LARGE SCALE GENOMIC DNA]</scope>
    <source>
        <strain evidence="4 6">BC-1</strain>
        <strain evidence="3 5">NOV-27</strain>
        <strain evidence="2 7">SCRP245</strain>
    </source>
</reference>
<feature type="region of interest" description="Disordered" evidence="1">
    <location>
        <begin position="228"/>
        <end position="283"/>
    </location>
</feature>
<dbReference type="Proteomes" id="UP000440367">
    <property type="component" value="Unassembled WGS sequence"/>
</dbReference>
<evidence type="ECO:0000313" key="7">
    <source>
        <dbReference type="Proteomes" id="UP000460718"/>
    </source>
</evidence>
<evidence type="ECO:0000256" key="1">
    <source>
        <dbReference type="SAM" id="MobiDB-lite"/>
    </source>
</evidence>
<feature type="region of interest" description="Disordered" evidence="1">
    <location>
        <begin position="30"/>
        <end position="91"/>
    </location>
</feature>
<evidence type="ECO:0000313" key="6">
    <source>
        <dbReference type="Proteomes" id="UP000440367"/>
    </source>
</evidence>
<evidence type="ECO:0000313" key="4">
    <source>
        <dbReference type="EMBL" id="KAE9231114.1"/>
    </source>
</evidence>
<dbReference type="OrthoDB" id="10346976at2759"/>
<evidence type="ECO:0000313" key="3">
    <source>
        <dbReference type="EMBL" id="KAE9203011.1"/>
    </source>
</evidence>
<keyword evidence="5" id="KW-1185">Reference proteome</keyword>
<dbReference type="EMBL" id="QXGB01000842">
    <property type="protein sequence ID" value="KAE9203011.1"/>
    <property type="molecule type" value="Genomic_DNA"/>
</dbReference>
<sequence length="300" mass="33872">MPNIPPHILKANELKQAIDEKANVIEMDDEANRDQRFIEPDSFEACPDDSFNEEDDGEGVLLATTDEPRLDEDSPVTDGSVAGASEASSHVQAERVPGFARIALGLLKPRYTTYNTAASKCPAPEEQPAVQGRLLGKRTDKKTKSKYANFSNRLGGGFLTEFRDTIGAKRALKEDQEMLEASYNKAKRIRAEKATTALKTKLTGLENAANSMGESFMETILLLREENKRKAEDRRAEEEQRRRDDIAAREARLLADKSDAEERRRQDKIDMEERVRRDRDEARARTQELMLMIQAITKKS</sequence>
<dbReference type="PANTHER" id="PTHR34409">
    <property type="entry name" value="SET DOMAIN-CONTAINING PROTEIN"/>
    <property type="match status" value="1"/>
</dbReference>
<dbReference type="Proteomes" id="UP000433483">
    <property type="component" value="Unassembled WGS sequence"/>
</dbReference>
<comment type="caution">
    <text evidence="4">The sequence shown here is derived from an EMBL/GenBank/DDBJ whole genome shotgun (WGS) entry which is preliminary data.</text>
</comment>
<organism evidence="4 6">
    <name type="scientific">Phytophthora fragariae</name>
    <dbReference type="NCBI Taxonomy" id="53985"/>
    <lineage>
        <taxon>Eukaryota</taxon>
        <taxon>Sar</taxon>
        <taxon>Stramenopiles</taxon>
        <taxon>Oomycota</taxon>
        <taxon>Peronosporomycetes</taxon>
        <taxon>Peronosporales</taxon>
        <taxon>Peronosporaceae</taxon>
        <taxon>Phytophthora</taxon>
    </lineage>
</organism>
<feature type="compositionally biased region" description="Acidic residues" evidence="1">
    <location>
        <begin position="46"/>
        <end position="58"/>
    </location>
</feature>
<feature type="compositionally biased region" description="Basic and acidic residues" evidence="1">
    <location>
        <begin position="30"/>
        <end position="39"/>
    </location>
</feature>
<dbReference type="AlphaFoldDB" id="A0A6A3Z7Z3"/>
<dbReference type="PANTHER" id="PTHR34409:SF1">
    <property type="entry name" value="MYB-LIKE DOMAIN-CONTAINING PROTEIN"/>
    <property type="match status" value="1"/>
</dbReference>
<dbReference type="EMBL" id="QXFW01001437">
    <property type="protein sequence ID" value="KAE8990802.1"/>
    <property type="molecule type" value="Genomic_DNA"/>
</dbReference>
<gene>
    <name evidence="4" type="ORF">PF002_g12788</name>
    <name evidence="3" type="ORF">PF005_g14362</name>
    <name evidence="2" type="ORF">PF011_g18205</name>
</gene>